<proteinExistence type="predicted"/>
<accession>A0A6N4R285</accession>
<name>A0A6N4R285_9LEPT</name>
<dbReference type="RefSeq" id="WP_135574715.1">
    <property type="nucleotide sequence ID" value="NZ_RQGK01000010.1"/>
</dbReference>
<organism evidence="1 2">
    <name type="scientific">Leptospira yasudae</name>
    <dbReference type="NCBI Taxonomy" id="2202201"/>
    <lineage>
        <taxon>Bacteria</taxon>
        <taxon>Pseudomonadati</taxon>
        <taxon>Spirochaetota</taxon>
        <taxon>Spirochaetia</taxon>
        <taxon>Leptospirales</taxon>
        <taxon>Leptospiraceae</taxon>
        <taxon>Leptospira</taxon>
    </lineage>
</organism>
<reference evidence="1 2" key="1">
    <citation type="journal article" date="2019" name="PLoS Negl. Trop. Dis.">
        <title>Revisiting the worldwide diversity of Leptospira species in the environment.</title>
        <authorList>
            <person name="Vincent A.T."/>
            <person name="Schiettekatte O."/>
            <person name="Bourhy P."/>
            <person name="Veyrier F.J."/>
            <person name="Picardeau M."/>
        </authorList>
    </citation>
    <scope>NUCLEOTIDE SEQUENCE [LARGE SCALE GENOMIC DNA]</scope>
    <source>
        <strain evidence="1 2">201702445</strain>
    </source>
</reference>
<dbReference type="AlphaFoldDB" id="A0A6N4R285"/>
<protein>
    <submittedName>
        <fullName evidence="1">Uncharacterized protein</fullName>
    </submittedName>
</protein>
<evidence type="ECO:0000313" key="2">
    <source>
        <dbReference type="Proteomes" id="UP000297613"/>
    </source>
</evidence>
<sequence length="107" mass="12711">MNRQNALEHHSFLNQLSERILEELDLNVLLIPNETQKNRILLLEKEMGAYVVLYKKDVEPQGRHLCKTIRSAVLNEDQIRSVMEFERELRQTQDLIVVAYQKPITYF</sequence>
<gene>
    <name evidence="1" type="ORF">EHQ83_01670</name>
</gene>
<dbReference type="EMBL" id="RQGM01000007">
    <property type="protein sequence ID" value="TGL89466.1"/>
    <property type="molecule type" value="Genomic_DNA"/>
</dbReference>
<evidence type="ECO:0000313" key="1">
    <source>
        <dbReference type="EMBL" id="TGL89466.1"/>
    </source>
</evidence>
<dbReference type="Proteomes" id="UP000297613">
    <property type="component" value="Unassembled WGS sequence"/>
</dbReference>
<comment type="caution">
    <text evidence="1">The sequence shown here is derived from an EMBL/GenBank/DDBJ whole genome shotgun (WGS) entry which is preliminary data.</text>
</comment>